<proteinExistence type="predicted"/>
<organism evidence="2 3">
    <name type="scientific">Strigamia maritima</name>
    <name type="common">European centipede</name>
    <name type="synonym">Geophilus maritimus</name>
    <dbReference type="NCBI Taxonomy" id="126957"/>
    <lineage>
        <taxon>Eukaryota</taxon>
        <taxon>Metazoa</taxon>
        <taxon>Ecdysozoa</taxon>
        <taxon>Arthropoda</taxon>
        <taxon>Myriapoda</taxon>
        <taxon>Chilopoda</taxon>
        <taxon>Pleurostigmophora</taxon>
        <taxon>Geophilomorpha</taxon>
        <taxon>Linotaeniidae</taxon>
        <taxon>Strigamia</taxon>
    </lineage>
</organism>
<reference evidence="2" key="2">
    <citation type="submission" date="2015-02" db="UniProtKB">
        <authorList>
            <consortium name="EnsemblMetazoa"/>
        </authorList>
    </citation>
    <scope>IDENTIFICATION</scope>
</reference>
<dbReference type="PhylomeDB" id="T1IQA3"/>
<name>T1IQA3_STRMM</name>
<evidence type="ECO:0000256" key="1">
    <source>
        <dbReference type="SAM" id="SignalP"/>
    </source>
</evidence>
<dbReference type="AlphaFoldDB" id="T1IQA3"/>
<protein>
    <recommendedName>
        <fullName evidence="4">Lipid-binding serum glycoprotein N-terminal domain-containing protein</fullName>
    </recommendedName>
</protein>
<dbReference type="Proteomes" id="UP000014500">
    <property type="component" value="Unassembled WGS sequence"/>
</dbReference>
<dbReference type="HOGENOM" id="CLU_080330_0_0_1"/>
<evidence type="ECO:0000313" key="2">
    <source>
        <dbReference type="EnsemblMetazoa" id="SMAR003214-PA"/>
    </source>
</evidence>
<evidence type="ECO:0000313" key="3">
    <source>
        <dbReference type="Proteomes" id="UP000014500"/>
    </source>
</evidence>
<dbReference type="EnsemblMetazoa" id="SMAR003214-RA">
    <property type="protein sequence ID" value="SMAR003214-PA"/>
    <property type="gene ID" value="SMAR003214"/>
</dbReference>
<keyword evidence="3" id="KW-1185">Reference proteome</keyword>
<accession>T1IQA3</accession>
<evidence type="ECO:0008006" key="4">
    <source>
        <dbReference type="Google" id="ProtNLM"/>
    </source>
</evidence>
<reference evidence="3" key="1">
    <citation type="submission" date="2011-05" db="EMBL/GenBank/DDBJ databases">
        <authorList>
            <person name="Richards S.R."/>
            <person name="Qu J."/>
            <person name="Jiang H."/>
            <person name="Jhangiani S.N."/>
            <person name="Agravi P."/>
            <person name="Goodspeed R."/>
            <person name="Gross S."/>
            <person name="Mandapat C."/>
            <person name="Jackson L."/>
            <person name="Mathew T."/>
            <person name="Pu L."/>
            <person name="Thornton R."/>
            <person name="Saada N."/>
            <person name="Wilczek-Boney K.B."/>
            <person name="Lee S."/>
            <person name="Kovar C."/>
            <person name="Wu Y."/>
            <person name="Scherer S.E."/>
            <person name="Worley K.C."/>
            <person name="Muzny D.M."/>
            <person name="Gibbs R."/>
        </authorList>
    </citation>
    <scope>NUCLEOTIDE SEQUENCE</scope>
    <source>
        <strain evidence="3">Brora</strain>
    </source>
</reference>
<dbReference type="EMBL" id="JH431301">
    <property type="status" value="NOT_ANNOTATED_CDS"/>
    <property type="molecule type" value="Genomic_DNA"/>
</dbReference>
<feature type="signal peptide" evidence="1">
    <location>
        <begin position="1"/>
        <end position="17"/>
    </location>
</feature>
<keyword evidence="1" id="KW-0732">Signal</keyword>
<feature type="chain" id="PRO_5004589954" description="Lipid-binding serum glycoprotein N-terminal domain-containing protein" evidence="1">
    <location>
        <begin position="18"/>
        <end position="243"/>
    </location>
</feature>
<sequence length="243" mass="26232">MKTVFAFSLFTVGIATALLLPPVLNPLLNNITGTIDTAVTTLLGTSNPGCTPNPNCTEFVRPGLADAVDVIRLLNYSVSVSGSLQFLDTITVTIPPDFNITLPADICSKKIDSTTRKDSILLKIDNIHNELTIDLNKARSAEELNIGNLLNKALKKFSCAATPPALQAVFFPIDHITPCIPSNLLGANLTGRLTFIIQNLQLNFVYVVNNGSRPKFESSQLAGDKFDVKNKTCDGTPEFKVAQ</sequence>